<feature type="compositionally biased region" description="Basic and acidic residues" evidence="1">
    <location>
        <begin position="419"/>
        <end position="430"/>
    </location>
</feature>
<feature type="region of interest" description="Disordered" evidence="1">
    <location>
        <begin position="335"/>
        <end position="359"/>
    </location>
</feature>
<feature type="region of interest" description="Disordered" evidence="1">
    <location>
        <begin position="382"/>
        <end position="450"/>
    </location>
</feature>
<feature type="region of interest" description="Disordered" evidence="1">
    <location>
        <begin position="711"/>
        <end position="735"/>
    </location>
</feature>
<feature type="compositionally biased region" description="Polar residues" evidence="1">
    <location>
        <begin position="58"/>
        <end position="70"/>
    </location>
</feature>
<organism evidence="2 3">
    <name type="scientific">Puccinia sorghi</name>
    <dbReference type="NCBI Taxonomy" id="27349"/>
    <lineage>
        <taxon>Eukaryota</taxon>
        <taxon>Fungi</taxon>
        <taxon>Dikarya</taxon>
        <taxon>Basidiomycota</taxon>
        <taxon>Pucciniomycotina</taxon>
        <taxon>Pucciniomycetes</taxon>
        <taxon>Pucciniales</taxon>
        <taxon>Pucciniaceae</taxon>
        <taxon>Puccinia</taxon>
    </lineage>
</organism>
<dbReference type="OrthoDB" id="2502581at2759"/>
<dbReference type="EMBL" id="LAVV01007627">
    <property type="protein sequence ID" value="KNZ55317.1"/>
    <property type="molecule type" value="Genomic_DNA"/>
</dbReference>
<dbReference type="VEuPathDB" id="FungiDB:VP01_2712g1"/>
<feature type="region of interest" description="Disordered" evidence="1">
    <location>
        <begin position="552"/>
        <end position="577"/>
    </location>
</feature>
<evidence type="ECO:0000313" key="3">
    <source>
        <dbReference type="Proteomes" id="UP000037035"/>
    </source>
</evidence>
<comment type="caution">
    <text evidence="2">The sequence shown here is derived from an EMBL/GenBank/DDBJ whole genome shotgun (WGS) entry which is preliminary data.</text>
</comment>
<feature type="compositionally biased region" description="Polar residues" evidence="1">
    <location>
        <begin position="552"/>
        <end position="571"/>
    </location>
</feature>
<evidence type="ECO:0000313" key="2">
    <source>
        <dbReference type="EMBL" id="KNZ55317.1"/>
    </source>
</evidence>
<name>A0A0L6V460_9BASI</name>
<dbReference type="STRING" id="27349.A0A0L6V460"/>
<evidence type="ECO:0000256" key="1">
    <source>
        <dbReference type="SAM" id="MobiDB-lite"/>
    </source>
</evidence>
<feature type="region of interest" description="Disordered" evidence="1">
    <location>
        <begin position="238"/>
        <end position="261"/>
    </location>
</feature>
<dbReference type="Proteomes" id="UP000037035">
    <property type="component" value="Unassembled WGS sequence"/>
</dbReference>
<feature type="compositionally biased region" description="Polar residues" evidence="1">
    <location>
        <begin position="10"/>
        <end position="43"/>
    </location>
</feature>
<protein>
    <submittedName>
        <fullName evidence="2">Uncharacterized protein</fullName>
    </submittedName>
</protein>
<reference evidence="2 3" key="1">
    <citation type="submission" date="2015-08" db="EMBL/GenBank/DDBJ databases">
        <title>Next Generation Sequencing and Analysis of the Genome of Puccinia sorghi L Schw, the Causal Agent of Maize Common Rust.</title>
        <authorList>
            <person name="Rochi L."/>
            <person name="Burguener G."/>
            <person name="Darino M."/>
            <person name="Turjanski A."/>
            <person name="Kreff E."/>
            <person name="Dieguez M.J."/>
            <person name="Sacco F."/>
        </authorList>
    </citation>
    <scope>NUCLEOTIDE SEQUENCE [LARGE SCALE GENOMIC DNA]</scope>
    <source>
        <strain evidence="2 3">RO10H11247</strain>
    </source>
</reference>
<sequence length="1198" mass="131424">YQDPCHLPDQSRSSPSRTLRQNRHQSPNCPDNNGSHSQLTQDHQLLPINSAPDPQLAPNETNNRNGSSFQSLPIELEGATHHRECYNPHLTRPKIYQDPEEQTEDDNDLYEGNEDLRLCRLGVGKLHSHDLNQQEEKFHPAVNPSDEVEDCSSLIEKQLKNCMAGTKEPQLVEDEEKIYISDSTAVTNRESVTLNVVVQHPSQGDGQVVQNSVDPNADRNVNLPQTKTSTFLHLVKRSHPPPAEDTLKSTAEGAQSQLSPAEGVSQVTQETQMNEVTFFHLKQSDSEIFNSASWTPALSANIPPNDHHASTHPYGSTEIKYSIIRCNFRQTLSFDEDTESTVEPPSGAQDEMNAPSNDGLQQLLTSHNQEDYDVLASSLIDGNSDVGVTDPENDTNQIVDKEDAKVVPSNSLLPSSRHQTGEDKLQDEKPSPALSPPKDPVGLQAPPRASNSILNESDMLLSQFLNCSSNEADGSNLDDPPATVRILLLTQFPYIFCVSQNLPAPVVPFVPEVTFAISPLTEMTCSKGLNDQIAAENPRPLEIMIVQQLSSAFEPQTPRRSTTVGQQTSSESSEKHLSRGLAYSAPSSVVSCDAASVPALVAPQPPLHNPSMALTPSRHLPRPPLDTVAHPLHKNKSTLQDCHTLKQQKLPLLPPVSIKHGSLSPHILMLLLPDAIATPLYVIPPPFKQQPLHVLTNFSQRIYRPLTRNTSDCKASLASPPHYTTPARHNPANDSVLQHSGKVLDTDQGGDPSPNHLPHLLVSHQLFNQGDTTYCVLLIQFTDPVAVSSSKILTKVSDKNLLSITDPVVEPTDFEPDSIPGETTDPQQNIGCKSTTNKVANSTVEAEPDATASVGVEPDLAINGKAAPLADAKHEPNGNRVQNPLKVVEPPAWLNHSQQTQKKYCCKGTYETLRKRRARRPSTDAALQPKQAKNNRSTIETKKKNNVVKRDANCSKGESTSSAKPAALFCKEIVACAQQVGSAGPNQKFLMMAHHDLCLLAHPHAVPQISMPPMSRLILTKSFLFGYQADHHQGLESSHQHDTDGTASKPAVVGARTGRYNQSEGTEGRALYLPSHPRSLNHIVISFDYSSPRMLTDIFIHSWCHNVGTTFATNTQSEDSTFAVDNETLNILIDIFAQSIMQDGQVEVLLPMRYLTRFDDDCNDDEDNHKGGHQEMIACIDDFSISHILLLLNLDSAS</sequence>
<keyword evidence="3" id="KW-1185">Reference proteome</keyword>
<accession>A0A0L6V460</accession>
<proteinExistence type="predicted"/>
<feature type="compositionally biased region" description="Polar residues" evidence="1">
    <location>
        <begin position="248"/>
        <end position="261"/>
    </location>
</feature>
<feature type="non-terminal residue" evidence="2">
    <location>
        <position position="1"/>
    </location>
</feature>
<dbReference type="AlphaFoldDB" id="A0A0L6V460"/>
<feature type="region of interest" description="Disordered" evidence="1">
    <location>
        <begin position="915"/>
        <end position="944"/>
    </location>
</feature>
<feature type="compositionally biased region" description="Polar residues" evidence="1">
    <location>
        <begin position="408"/>
        <end position="418"/>
    </location>
</feature>
<gene>
    <name evidence="2" type="ORF">VP01_2712g1</name>
</gene>
<feature type="region of interest" description="Disordered" evidence="1">
    <location>
        <begin position="1"/>
        <end position="70"/>
    </location>
</feature>